<comment type="caution">
    <text evidence="3">The sequence shown here is derived from an EMBL/GenBank/DDBJ whole genome shotgun (WGS) entry which is preliminary data.</text>
</comment>
<evidence type="ECO:0000313" key="4">
    <source>
        <dbReference type="Proteomes" id="UP000321513"/>
    </source>
</evidence>
<dbReference type="Pfam" id="PF14371">
    <property type="entry name" value="DUF4412"/>
    <property type="match status" value="1"/>
</dbReference>
<protein>
    <recommendedName>
        <fullName evidence="2">DUF4412 domain-containing protein</fullName>
    </recommendedName>
</protein>
<dbReference type="RefSeq" id="WP_147204654.1">
    <property type="nucleotide sequence ID" value="NZ_BJYT01000011.1"/>
</dbReference>
<organism evidence="3 4">
    <name type="scientific">Segetibacter aerophilus</name>
    <dbReference type="NCBI Taxonomy" id="670293"/>
    <lineage>
        <taxon>Bacteria</taxon>
        <taxon>Pseudomonadati</taxon>
        <taxon>Bacteroidota</taxon>
        <taxon>Chitinophagia</taxon>
        <taxon>Chitinophagales</taxon>
        <taxon>Chitinophagaceae</taxon>
        <taxon>Segetibacter</taxon>
    </lineage>
</organism>
<evidence type="ECO:0000313" key="3">
    <source>
        <dbReference type="EMBL" id="GEO10544.1"/>
    </source>
</evidence>
<gene>
    <name evidence="3" type="ORF">SAE01_30400</name>
</gene>
<keyword evidence="4" id="KW-1185">Reference proteome</keyword>
<reference evidence="3 4" key="1">
    <citation type="submission" date="2019-07" db="EMBL/GenBank/DDBJ databases">
        <title>Whole genome shotgun sequence of Segetibacter aerophilus NBRC 106135.</title>
        <authorList>
            <person name="Hosoyama A."/>
            <person name="Uohara A."/>
            <person name="Ohji S."/>
            <person name="Ichikawa N."/>
        </authorList>
    </citation>
    <scope>NUCLEOTIDE SEQUENCE [LARGE SCALE GENOMIC DNA]</scope>
    <source>
        <strain evidence="3 4">NBRC 106135</strain>
    </source>
</reference>
<sequence length="212" mass="23751">MKILLTIFCVAFLASAKTSGQETKIISDCTVNFDVAVQDTKGDMAASKAMTGTTKVVYIKGTRSRSDLETPNFKQTMIYDSKEDSTIILRELGNTKYISYLDGNQRREKNKKYEGIKFTKTNEKKTILGYECNKVIATLTDGSTYDVFYTTAIIPSTTEYEYQFKDLAGFVLEYQAEFAQGKTKVTFTASKISLVPVPVAKFDVPKTGYRVL</sequence>
<name>A0A512BF25_9BACT</name>
<feature type="domain" description="DUF4412" evidence="2">
    <location>
        <begin position="53"/>
        <end position="153"/>
    </location>
</feature>
<evidence type="ECO:0000259" key="2">
    <source>
        <dbReference type="Pfam" id="PF14371"/>
    </source>
</evidence>
<dbReference type="AlphaFoldDB" id="A0A512BF25"/>
<dbReference type="EMBL" id="BJYT01000011">
    <property type="protein sequence ID" value="GEO10544.1"/>
    <property type="molecule type" value="Genomic_DNA"/>
</dbReference>
<dbReference type="Proteomes" id="UP000321513">
    <property type="component" value="Unassembled WGS sequence"/>
</dbReference>
<dbReference type="InterPro" id="IPR025524">
    <property type="entry name" value="DUF4412"/>
</dbReference>
<keyword evidence="1" id="KW-0732">Signal</keyword>
<feature type="chain" id="PRO_5021700513" description="DUF4412 domain-containing protein" evidence="1">
    <location>
        <begin position="17"/>
        <end position="212"/>
    </location>
</feature>
<accession>A0A512BF25</accession>
<evidence type="ECO:0000256" key="1">
    <source>
        <dbReference type="SAM" id="SignalP"/>
    </source>
</evidence>
<feature type="signal peptide" evidence="1">
    <location>
        <begin position="1"/>
        <end position="16"/>
    </location>
</feature>
<dbReference type="OrthoDB" id="1467107at2"/>
<proteinExistence type="predicted"/>